<feature type="signal peptide" evidence="2">
    <location>
        <begin position="1"/>
        <end position="20"/>
    </location>
</feature>
<evidence type="ECO:0000313" key="3">
    <source>
        <dbReference type="Proteomes" id="UP000515123"/>
    </source>
</evidence>
<dbReference type="Proteomes" id="UP000515123">
    <property type="component" value="Linkage group 12"/>
</dbReference>
<keyword evidence="2" id="KW-0732">Signal</keyword>
<gene>
    <name evidence="4" type="primary">LOC109718678</name>
</gene>
<evidence type="ECO:0000256" key="1">
    <source>
        <dbReference type="SAM" id="MobiDB-lite"/>
    </source>
</evidence>
<keyword evidence="3" id="KW-1185">Reference proteome</keyword>
<feature type="compositionally biased region" description="Basic residues" evidence="1">
    <location>
        <begin position="20"/>
        <end position="32"/>
    </location>
</feature>
<sequence length="227" mass="25204">MAFSLVIVLLVLMATGGGRGRGRGRRGVSKRTRTSDESSDFDSDYRASSHEEAEETAEYPDKGKGKAPESSRKKKGVGSSPRQSTGGPVIREGGVCERESRSKHAAEVQTTRRKAFSSQSCIGERHVNFTELIQEVPHFGHLLQRAPIEPVGHIPARSLFCVELIREFYMHGKVFAEDEETGTYMFETYVHKKRILMTPHTIGKLLGLNVDTSGFHYTSGDYQSSSH</sequence>
<organism evidence="3 4">
    <name type="scientific">Ananas comosus</name>
    <name type="common">Pineapple</name>
    <name type="synonym">Ananas ananas</name>
    <dbReference type="NCBI Taxonomy" id="4615"/>
    <lineage>
        <taxon>Eukaryota</taxon>
        <taxon>Viridiplantae</taxon>
        <taxon>Streptophyta</taxon>
        <taxon>Embryophyta</taxon>
        <taxon>Tracheophyta</taxon>
        <taxon>Spermatophyta</taxon>
        <taxon>Magnoliopsida</taxon>
        <taxon>Liliopsida</taxon>
        <taxon>Poales</taxon>
        <taxon>Bromeliaceae</taxon>
        <taxon>Bromelioideae</taxon>
        <taxon>Ananas</taxon>
    </lineage>
</organism>
<dbReference type="RefSeq" id="XP_020100610.1">
    <property type="nucleotide sequence ID" value="XM_020245021.1"/>
</dbReference>
<name>A0A6P5G5S9_ANACO</name>
<dbReference type="GeneID" id="109718678"/>
<accession>A0A6P5G5S9</accession>
<reference evidence="3" key="1">
    <citation type="journal article" date="2015" name="Nat. Genet.">
        <title>The pineapple genome and the evolution of CAM photosynthesis.</title>
        <authorList>
            <person name="Ming R."/>
            <person name="VanBuren R."/>
            <person name="Wai C.M."/>
            <person name="Tang H."/>
            <person name="Schatz M.C."/>
            <person name="Bowers J.E."/>
            <person name="Lyons E."/>
            <person name="Wang M.L."/>
            <person name="Chen J."/>
            <person name="Biggers E."/>
            <person name="Zhang J."/>
            <person name="Huang L."/>
            <person name="Zhang L."/>
            <person name="Miao W."/>
            <person name="Zhang J."/>
            <person name="Ye Z."/>
            <person name="Miao C."/>
            <person name="Lin Z."/>
            <person name="Wang H."/>
            <person name="Zhou H."/>
            <person name="Yim W.C."/>
            <person name="Priest H.D."/>
            <person name="Zheng C."/>
            <person name="Woodhouse M."/>
            <person name="Edger P.P."/>
            <person name="Guyot R."/>
            <person name="Guo H.B."/>
            <person name="Guo H."/>
            <person name="Zheng G."/>
            <person name="Singh R."/>
            <person name="Sharma A."/>
            <person name="Min X."/>
            <person name="Zheng Y."/>
            <person name="Lee H."/>
            <person name="Gurtowski J."/>
            <person name="Sedlazeck F.J."/>
            <person name="Harkess A."/>
            <person name="McKain M.R."/>
            <person name="Liao Z."/>
            <person name="Fang J."/>
            <person name="Liu J."/>
            <person name="Zhang X."/>
            <person name="Zhang Q."/>
            <person name="Hu W."/>
            <person name="Qin Y."/>
            <person name="Wang K."/>
            <person name="Chen L.Y."/>
            <person name="Shirley N."/>
            <person name="Lin Y.R."/>
            <person name="Liu L.Y."/>
            <person name="Hernandez A.G."/>
            <person name="Wright C.L."/>
            <person name="Bulone V."/>
            <person name="Tuskan G.A."/>
            <person name="Heath K."/>
            <person name="Zee F."/>
            <person name="Moore P.H."/>
            <person name="Sunkar R."/>
            <person name="Leebens-Mack J.H."/>
            <person name="Mockler T."/>
            <person name="Bennetzen J.L."/>
            <person name="Freeling M."/>
            <person name="Sankoff D."/>
            <person name="Paterson A.H."/>
            <person name="Zhu X."/>
            <person name="Yang X."/>
            <person name="Smith J.A."/>
            <person name="Cushman J.C."/>
            <person name="Paull R.E."/>
            <person name="Yu Q."/>
        </authorList>
    </citation>
    <scope>NUCLEOTIDE SEQUENCE [LARGE SCALE GENOMIC DNA]</scope>
    <source>
        <strain evidence="3">cv. F153</strain>
    </source>
</reference>
<feature type="compositionally biased region" description="Basic and acidic residues" evidence="1">
    <location>
        <begin position="94"/>
        <end position="106"/>
    </location>
</feature>
<feature type="region of interest" description="Disordered" evidence="1">
    <location>
        <begin position="16"/>
        <end position="111"/>
    </location>
</feature>
<proteinExistence type="predicted"/>
<protein>
    <submittedName>
        <fullName evidence="4">Uncharacterized protein LOC109718678</fullName>
    </submittedName>
</protein>
<evidence type="ECO:0000313" key="4">
    <source>
        <dbReference type="RefSeq" id="XP_020100610.1"/>
    </source>
</evidence>
<feature type="compositionally biased region" description="Basic and acidic residues" evidence="1">
    <location>
        <begin position="59"/>
        <end position="71"/>
    </location>
</feature>
<evidence type="ECO:0000256" key="2">
    <source>
        <dbReference type="SAM" id="SignalP"/>
    </source>
</evidence>
<dbReference type="AlphaFoldDB" id="A0A6P5G5S9"/>
<feature type="chain" id="PRO_5028131402" evidence="2">
    <location>
        <begin position="21"/>
        <end position="227"/>
    </location>
</feature>
<reference evidence="4" key="2">
    <citation type="submission" date="2025-08" db="UniProtKB">
        <authorList>
            <consortium name="RefSeq"/>
        </authorList>
    </citation>
    <scope>IDENTIFICATION</scope>
    <source>
        <tissue evidence="4">Leaf</tissue>
    </source>
</reference>